<organism evidence="1 2">
    <name type="scientific">Sphaerobolus stellatus (strain SS14)</name>
    <dbReference type="NCBI Taxonomy" id="990650"/>
    <lineage>
        <taxon>Eukaryota</taxon>
        <taxon>Fungi</taxon>
        <taxon>Dikarya</taxon>
        <taxon>Basidiomycota</taxon>
        <taxon>Agaricomycotina</taxon>
        <taxon>Agaricomycetes</taxon>
        <taxon>Phallomycetidae</taxon>
        <taxon>Geastrales</taxon>
        <taxon>Sphaerobolaceae</taxon>
        <taxon>Sphaerobolus</taxon>
    </lineage>
</organism>
<dbReference type="Proteomes" id="UP000054279">
    <property type="component" value="Unassembled WGS sequence"/>
</dbReference>
<name>A0A0C9UND9_SPHS4</name>
<proteinExistence type="predicted"/>
<dbReference type="OrthoDB" id="3271141at2759"/>
<evidence type="ECO:0000313" key="1">
    <source>
        <dbReference type="EMBL" id="KIJ44513.1"/>
    </source>
</evidence>
<dbReference type="AlphaFoldDB" id="A0A0C9UND9"/>
<dbReference type="HOGENOM" id="CLU_1769293_0_0_1"/>
<accession>A0A0C9UND9</accession>
<reference evidence="1 2" key="1">
    <citation type="submission" date="2014-06" db="EMBL/GenBank/DDBJ databases">
        <title>Evolutionary Origins and Diversification of the Mycorrhizal Mutualists.</title>
        <authorList>
            <consortium name="DOE Joint Genome Institute"/>
            <consortium name="Mycorrhizal Genomics Consortium"/>
            <person name="Kohler A."/>
            <person name="Kuo A."/>
            <person name="Nagy L.G."/>
            <person name="Floudas D."/>
            <person name="Copeland A."/>
            <person name="Barry K.W."/>
            <person name="Cichocki N."/>
            <person name="Veneault-Fourrey C."/>
            <person name="LaButti K."/>
            <person name="Lindquist E.A."/>
            <person name="Lipzen A."/>
            <person name="Lundell T."/>
            <person name="Morin E."/>
            <person name="Murat C."/>
            <person name="Riley R."/>
            <person name="Ohm R."/>
            <person name="Sun H."/>
            <person name="Tunlid A."/>
            <person name="Henrissat B."/>
            <person name="Grigoriev I.V."/>
            <person name="Hibbett D.S."/>
            <person name="Martin F."/>
        </authorList>
    </citation>
    <scope>NUCLEOTIDE SEQUENCE [LARGE SCALE GENOMIC DNA]</scope>
    <source>
        <strain evidence="1 2">SS14</strain>
    </source>
</reference>
<sequence>MDQPLEGDVGIGEGICIKLVKIIPEYFLDILEALGPDGMSSDETDLEAWHSNGAYQFLRIPKAFRSRALDHVLSYIDKLSKHGTLDHTGSLKGATERVRIADHPTARNVAGFAGLPIDIYNSEWLAEPNRFQFINALPPLNLQSLEL</sequence>
<gene>
    <name evidence="1" type="ORF">M422DRAFT_47267</name>
</gene>
<evidence type="ECO:0000313" key="2">
    <source>
        <dbReference type="Proteomes" id="UP000054279"/>
    </source>
</evidence>
<dbReference type="EMBL" id="KN837117">
    <property type="protein sequence ID" value="KIJ44513.1"/>
    <property type="molecule type" value="Genomic_DNA"/>
</dbReference>
<protein>
    <submittedName>
        <fullName evidence="1">Uncharacterized protein</fullName>
    </submittedName>
</protein>
<keyword evidence="2" id="KW-1185">Reference proteome</keyword>